<dbReference type="InterPro" id="IPR001638">
    <property type="entry name" value="Solute-binding_3/MltF_N"/>
</dbReference>
<evidence type="ECO:0000313" key="5">
    <source>
        <dbReference type="Proteomes" id="UP000501648"/>
    </source>
</evidence>
<feature type="chain" id="PRO_5026988838" evidence="2">
    <location>
        <begin position="26"/>
        <end position="281"/>
    </location>
</feature>
<dbReference type="PROSITE" id="PS51318">
    <property type="entry name" value="TAT"/>
    <property type="match status" value="1"/>
</dbReference>
<dbReference type="EMBL" id="CP008956">
    <property type="protein sequence ID" value="QJQ03764.1"/>
    <property type="molecule type" value="Genomic_DNA"/>
</dbReference>
<dbReference type="Pfam" id="PF00497">
    <property type="entry name" value="SBP_bac_3"/>
    <property type="match status" value="1"/>
</dbReference>
<protein>
    <submittedName>
        <fullName evidence="4">ABC transporter substrate-binding protein</fullName>
    </submittedName>
</protein>
<keyword evidence="1 2" id="KW-0732">Signal</keyword>
<evidence type="ECO:0000256" key="2">
    <source>
        <dbReference type="SAM" id="SignalP"/>
    </source>
</evidence>
<proteinExistence type="predicted"/>
<dbReference type="AlphaFoldDB" id="A0A6M3ZYM3"/>
<dbReference type="InterPro" id="IPR006311">
    <property type="entry name" value="TAT_signal"/>
</dbReference>
<dbReference type="Proteomes" id="UP000501648">
    <property type="component" value="Chromosome"/>
</dbReference>
<evidence type="ECO:0000259" key="3">
    <source>
        <dbReference type="SMART" id="SM00062"/>
    </source>
</evidence>
<organism evidence="4 5">
    <name type="scientific">Herbaspirillum rubrisubalbicans Os34</name>
    <dbReference type="NCBI Taxonomy" id="1235827"/>
    <lineage>
        <taxon>Bacteria</taxon>
        <taxon>Pseudomonadati</taxon>
        <taxon>Pseudomonadota</taxon>
        <taxon>Betaproteobacteria</taxon>
        <taxon>Burkholderiales</taxon>
        <taxon>Oxalobacteraceae</taxon>
        <taxon>Herbaspirillum</taxon>
    </lineage>
</organism>
<accession>A0A6M3ZYM3</accession>
<sequence>MSNRRSFITGVAGLAAATAMPKVFAQAATASGAAEPTLARVQRTKTLRIGAVRGAAPYYNKDLASGEWGGFMIDFARSLAASLNVKLDITETTWGNSVLDLQTHKIDLFFGMNPTPARREVINFSEPLFLNAFTIVSKKEFKTWADLDKPEVKIGVDIGSSHDQLVSRVCPHATIVRLEKADDATLALQTGRVDAQVLVWLLALNILKKNPALGKMTVPQPLEATSTNIGLPKEDDKAWAEAVNKWIAAERAAGKIKPTVLGNLQKLSGVKPEEVPAQIPL</sequence>
<evidence type="ECO:0000256" key="1">
    <source>
        <dbReference type="ARBA" id="ARBA00022729"/>
    </source>
</evidence>
<dbReference type="Gene3D" id="3.40.190.10">
    <property type="entry name" value="Periplasmic binding protein-like II"/>
    <property type="match status" value="2"/>
</dbReference>
<evidence type="ECO:0000313" key="4">
    <source>
        <dbReference type="EMBL" id="QJQ03764.1"/>
    </source>
</evidence>
<dbReference type="SMART" id="SM00062">
    <property type="entry name" value="PBPb"/>
    <property type="match status" value="1"/>
</dbReference>
<name>A0A6M3ZYM3_9BURK</name>
<dbReference type="PANTHER" id="PTHR35936:SF17">
    <property type="entry name" value="ARGININE-BINDING EXTRACELLULAR PROTEIN ARTP"/>
    <property type="match status" value="1"/>
</dbReference>
<dbReference type="RefSeq" id="WP_017452778.1">
    <property type="nucleotide sequence ID" value="NZ_CP008956.1"/>
</dbReference>
<dbReference type="SUPFAM" id="SSF53850">
    <property type="entry name" value="Periplasmic binding protein-like II"/>
    <property type="match status" value="1"/>
</dbReference>
<dbReference type="PANTHER" id="PTHR35936">
    <property type="entry name" value="MEMBRANE-BOUND LYTIC MUREIN TRANSGLYCOSYLASE F"/>
    <property type="match status" value="1"/>
</dbReference>
<gene>
    <name evidence="4" type="ORF">C798_27030</name>
</gene>
<feature type="signal peptide" evidence="2">
    <location>
        <begin position="1"/>
        <end position="25"/>
    </location>
</feature>
<feature type="domain" description="Solute-binding protein family 3/N-terminal" evidence="3">
    <location>
        <begin position="46"/>
        <end position="267"/>
    </location>
</feature>
<reference evidence="4 5" key="1">
    <citation type="journal article" date="2012" name="J. Bacteriol.">
        <title>Genome sequence of the pathogenic Herbaspirillum seropedicae strain Os34, isolated from rice roots.</title>
        <authorList>
            <person name="Ye W."/>
            <person name="Ye S."/>
            <person name="Liu J."/>
            <person name="Chang S."/>
            <person name="Chen M."/>
            <person name="Zhu B."/>
            <person name="Guo L."/>
            <person name="An Q."/>
        </authorList>
    </citation>
    <scope>NUCLEOTIDE SEQUENCE [LARGE SCALE GENOMIC DNA]</scope>
    <source>
        <strain evidence="4 5">Os34</strain>
    </source>
</reference>